<evidence type="ECO:0000313" key="4">
    <source>
        <dbReference type="EMBL" id="CAG8380125.1"/>
    </source>
</evidence>
<dbReference type="SUPFAM" id="SSF103378">
    <property type="entry name" value="2-methylcitrate dehydratase PrpD"/>
    <property type="match status" value="1"/>
</dbReference>
<comment type="caution">
    <text evidence="4">The sequence shown here is derived from an EMBL/GenBank/DDBJ whole genome shotgun (WGS) entry which is preliminary data.</text>
</comment>
<dbReference type="OrthoDB" id="10055203at2759"/>
<dbReference type="PANTHER" id="PTHR16943">
    <property type="entry name" value="2-METHYLCITRATE DEHYDRATASE-RELATED"/>
    <property type="match status" value="1"/>
</dbReference>
<evidence type="ECO:0000313" key="5">
    <source>
        <dbReference type="Proteomes" id="UP001152646"/>
    </source>
</evidence>
<dbReference type="Proteomes" id="UP001152646">
    <property type="component" value="Unassembled WGS sequence"/>
</dbReference>
<dbReference type="InterPro" id="IPR045336">
    <property type="entry name" value="MmgE_PrpD_N"/>
</dbReference>
<evidence type="ECO:0000256" key="1">
    <source>
        <dbReference type="ARBA" id="ARBA00006174"/>
    </source>
</evidence>
<name>A0A9W4NLA7_9EURO</name>
<feature type="domain" description="MmgE/PrpD C-terminal" evidence="3">
    <location>
        <begin position="376"/>
        <end position="547"/>
    </location>
</feature>
<comment type="similarity">
    <text evidence="1">Belongs to the PrpD family.</text>
</comment>
<dbReference type="Pfam" id="PF19305">
    <property type="entry name" value="MmgE_PrpD_C"/>
    <property type="match status" value="1"/>
</dbReference>
<dbReference type="EMBL" id="CAJVPA010000186">
    <property type="protein sequence ID" value="CAG8380125.1"/>
    <property type="molecule type" value="Genomic_DNA"/>
</dbReference>
<organism evidence="4 5">
    <name type="scientific">Penicillium salamii</name>
    <dbReference type="NCBI Taxonomy" id="1612424"/>
    <lineage>
        <taxon>Eukaryota</taxon>
        <taxon>Fungi</taxon>
        <taxon>Dikarya</taxon>
        <taxon>Ascomycota</taxon>
        <taxon>Pezizomycotina</taxon>
        <taxon>Eurotiomycetes</taxon>
        <taxon>Eurotiomycetidae</taxon>
        <taxon>Eurotiales</taxon>
        <taxon>Aspergillaceae</taxon>
        <taxon>Penicillium</taxon>
    </lineage>
</organism>
<evidence type="ECO:0000259" key="3">
    <source>
        <dbReference type="Pfam" id="PF19305"/>
    </source>
</evidence>
<dbReference type="GO" id="GO:0016829">
    <property type="term" value="F:lyase activity"/>
    <property type="evidence" value="ECO:0007669"/>
    <property type="project" value="InterPro"/>
</dbReference>
<reference evidence="4" key="1">
    <citation type="submission" date="2021-07" db="EMBL/GenBank/DDBJ databases">
        <authorList>
            <person name="Branca A.L. A."/>
        </authorList>
    </citation>
    <scope>NUCLEOTIDE SEQUENCE</scope>
</reference>
<protein>
    <recommendedName>
        <fullName evidence="6">2-methylcitrate dehydratase</fullName>
    </recommendedName>
</protein>
<proteinExistence type="inferred from homology"/>
<dbReference type="InterPro" id="IPR045337">
    <property type="entry name" value="MmgE_PrpD_C"/>
</dbReference>
<sequence>MGNPSVRSDESRTQQSVWVYQPVTQTKLIDHSRNEGNAKSATTCSHEISRRCILNVIGNEKLHLFKCSKTNAMSRSYDQPIIDVINYVYKYQLDEDDETLWKCARTSLLDSMGCAIETVTSSPSCRRFLGPIIEKTNVPNGFKVPGTEFQVDPLKGAFDLGILIRYLDHNDALGGAEWGHPSGESCPVQEPMDTTDWFNADNLGAIVSVMDWLSRASIAGDIVHYGPPLTMHTLLIALIKAYEIQACYQMQNAFNAYGIDHVILVKLASGAVVSWLLGLTEDQAMATVSHVWMDGHPSRLYRSGWNISSRKGWAAGDAARRAVQLAFMVGQGAEGALGALSARPFGFLERTFGDGFVFPRAFGSWTVRNVLIKTMPVEGHGISAVEAAVLQAGFLRRRGLVEPAKQIKRICLRVTEAACMIIDKKGPLYNAADRDHCIQYVVALALLKGSPPEAVDYLDESPWSKSEELEILRGKIVIQADSELQRDYLDVEKKSIGAGVTIDLENGLKLPEILIEYPLGHARNPQTPSTVQRKFFKNMSRMFSAAEISRMLGAVQQPDMLISDFMDLFIPSSTSKM</sequence>
<gene>
    <name evidence="4" type="ORF">PSALAMII_LOCUS5918</name>
</gene>
<dbReference type="InterPro" id="IPR036148">
    <property type="entry name" value="MmgE/PrpD_sf"/>
</dbReference>
<accession>A0A9W4NLA7</accession>
<dbReference type="Pfam" id="PF03972">
    <property type="entry name" value="MmgE_PrpD_N"/>
    <property type="match status" value="2"/>
</dbReference>
<feature type="domain" description="MmgE/PrpD N-terminal" evidence="2">
    <location>
        <begin position="86"/>
        <end position="182"/>
    </location>
</feature>
<evidence type="ECO:0000259" key="2">
    <source>
        <dbReference type="Pfam" id="PF03972"/>
    </source>
</evidence>
<dbReference type="GO" id="GO:0005739">
    <property type="term" value="C:mitochondrion"/>
    <property type="evidence" value="ECO:0007669"/>
    <property type="project" value="TreeGrafter"/>
</dbReference>
<dbReference type="PANTHER" id="PTHR16943:SF15">
    <property type="entry name" value="DEHYDRATASE (PRPD), PUTATIVE-RELATED"/>
    <property type="match status" value="1"/>
</dbReference>
<dbReference type="Gene3D" id="1.10.4100.10">
    <property type="entry name" value="2-methylcitrate dehydratase PrpD"/>
    <property type="match status" value="1"/>
</dbReference>
<dbReference type="InterPro" id="IPR005656">
    <property type="entry name" value="MmgE_PrpD"/>
</dbReference>
<evidence type="ECO:0008006" key="6">
    <source>
        <dbReference type="Google" id="ProtNLM"/>
    </source>
</evidence>
<feature type="domain" description="MmgE/PrpD N-terminal" evidence="2">
    <location>
        <begin position="199"/>
        <end position="354"/>
    </location>
</feature>
<dbReference type="AlphaFoldDB" id="A0A9W4NLA7"/>
<dbReference type="InterPro" id="IPR042183">
    <property type="entry name" value="MmgE/PrpD_sf_1"/>
</dbReference>